<evidence type="ECO:0000256" key="6">
    <source>
        <dbReference type="ARBA" id="ARBA00022989"/>
    </source>
</evidence>
<protein>
    <recommendedName>
        <fullName evidence="12">ATP synthase F0, A subunit</fullName>
    </recommendedName>
</protein>
<keyword evidence="5 9" id="KW-0812">Transmembrane</keyword>
<dbReference type="eggNOG" id="COG0628">
    <property type="taxonomic scope" value="Bacteria"/>
</dbReference>
<dbReference type="PANTHER" id="PTHR21716">
    <property type="entry name" value="TRANSMEMBRANE PROTEIN"/>
    <property type="match status" value="1"/>
</dbReference>
<evidence type="ECO:0000256" key="4">
    <source>
        <dbReference type="ARBA" id="ARBA00022475"/>
    </source>
</evidence>
<dbReference type="EMBL" id="ABYS02000013">
    <property type="protein sequence ID" value="EEP20415.1"/>
    <property type="molecule type" value="Genomic_DNA"/>
</dbReference>
<evidence type="ECO:0008006" key="12">
    <source>
        <dbReference type="Google" id="ProtNLM"/>
    </source>
</evidence>
<evidence type="ECO:0000256" key="8">
    <source>
        <dbReference type="SAM" id="MobiDB-lite"/>
    </source>
</evidence>
<keyword evidence="3" id="KW-0813">Transport</keyword>
<feature type="compositionally biased region" description="Polar residues" evidence="8">
    <location>
        <begin position="520"/>
        <end position="535"/>
    </location>
</feature>
<feature type="transmembrane region" description="Helical" evidence="9">
    <location>
        <begin position="55"/>
        <end position="73"/>
    </location>
</feature>
<feature type="transmembrane region" description="Helical" evidence="9">
    <location>
        <begin position="349"/>
        <end position="376"/>
    </location>
</feature>
<comment type="similarity">
    <text evidence="2">Belongs to the autoinducer-2 exporter (AI-2E) (TC 2.A.86) family.</text>
</comment>
<evidence type="ECO:0000256" key="2">
    <source>
        <dbReference type="ARBA" id="ARBA00009773"/>
    </source>
</evidence>
<sequence length="535" mass="58489">MAVQPSSLQWGAMDEHAHTSDENTAGGREGLRWDLGTLFPAKGDERRPPEWFGRALLYIAMAIVLFSYCWRSWGSVAYLIYDILIALFLALAIEPMVKALVSHGWKRGVAALLSFTVVIVAACVLLLLFGNMFIQQVIALFSGLPDMYEQTRQFIMQRFSFVLPEIDNLGPEILKNIQSSWVSDFAGQALHTVSGVSAAFIDVTTVIMVTFYISAAGPKLRRSVCQWFAPSAQRRILTVWTVAQDQISSFLFSRTVLAVLNAACTGAFLVIMKVPYWLPLALFSGIVSQFIPMIGTFVGGAAPVLFACANNGLGVGIAVIVFITVYQQIENFIFLPKISQRTMDINEAVAFISVLFFGSLFGAVGAFLALPIAASIQVIVHAGTRRYDLVDSPLMSDPAPKKKSKVVEAGEAFNEHVIQPINHAIPRAVSSTANRVHVDDELRQMQEIFYSMSDEELREGLEDDSATVAIPKGVLKDAVIHDHSGRPMLKGTEEQGDEDGKTSAGGEGADAAPHDRPQEDSPSTDVSSNPRKGWR</sequence>
<keyword evidence="7 9" id="KW-0472">Membrane</keyword>
<comment type="subcellular location">
    <subcellularLocation>
        <location evidence="1">Cell membrane</location>
        <topology evidence="1">Multi-pass membrane protein</topology>
    </subcellularLocation>
</comment>
<keyword evidence="4" id="KW-1003">Cell membrane</keyword>
<evidence type="ECO:0000256" key="3">
    <source>
        <dbReference type="ARBA" id="ARBA00022448"/>
    </source>
</evidence>
<evidence type="ECO:0000256" key="7">
    <source>
        <dbReference type="ARBA" id="ARBA00023136"/>
    </source>
</evidence>
<evidence type="ECO:0000256" key="5">
    <source>
        <dbReference type="ARBA" id="ARBA00022692"/>
    </source>
</evidence>
<feature type="transmembrane region" description="Helical" evidence="9">
    <location>
        <begin position="189"/>
        <end position="213"/>
    </location>
</feature>
<feature type="transmembrane region" description="Helical" evidence="9">
    <location>
        <begin position="304"/>
        <end position="329"/>
    </location>
</feature>
<dbReference type="AlphaFoldDB" id="C4FHA2"/>
<evidence type="ECO:0000256" key="9">
    <source>
        <dbReference type="SAM" id="Phobius"/>
    </source>
</evidence>
<feature type="transmembrane region" description="Helical" evidence="9">
    <location>
        <begin position="277"/>
        <end position="297"/>
    </location>
</feature>
<feature type="transmembrane region" description="Helical" evidence="9">
    <location>
        <begin position="251"/>
        <end position="271"/>
    </location>
</feature>
<dbReference type="Proteomes" id="UP000006408">
    <property type="component" value="Unassembled WGS sequence"/>
</dbReference>
<feature type="transmembrane region" description="Helical" evidence="9">
    <location>
        <begin position="79"/>
        <end position="97"/>
    </location>
</feature>
<dbReference type="GO" id="GO:0005886">
    <property type="term" value="C:plasma membrane"/>
    <property type="evidence" value="ECO:0007669"/>
    <property type="project" value="UniProtKB-SubCell"/>
</dbReference>
<dbReference type="HOGENOM" id="CLU_031275_6_2_11"/>
<name>C4FHA2_9BIFI</name>
<dbReference type="STRING" id="1683.Bang102_003625"/>
<reference evidence="10" key="1">
    <citation type="submission" date="2009-04" db="EMBL/GenBank/DDBJ databases">
        <authorList>
            <person name="Weinstock G."/>
            <person name="Sodergren E."/>
            <person name="Clifton S."/>
            <person name="Fulton L."/>
            <person name="Fulton B."/>
            <person name="Courtney L."/>
            <person name="Fronick C."/>
            <person name="Harrison M."/>
            <person name="Strong C."/>
            <person name="Farmer C."/>
            <person name="Delahaunty K."/>
            <person name="Markovic C."/>
            <person name="Hall O."/>
            <person name="Minx P."/>
            <person name="Tomlinson C."/>
            <person name="Mitreva M."/>
            <person name="Nelson J."/>
            <person name="Hou S."/>
            <person name="Wollam A."/>
            <person name="Pepin K.H."/>
            <person name="Johnson M."/>
            <person name="Bhonagiri V."/>
            <person name="Nash W.E."/>
            <person name="Warren W."/>
            <person name="Chinwalla A."/>
            <person name="Mardis E.R."/>
            <person name="Wilson R.K."/>
        </authorList>
    </citation>
    <scope>NUCLEOTIDE SEQUENCE [LARGE SCALE GENOMIC DNA]</scope>
    <source>
        <strain evidence="10">DSM 20098</strain>
    </source>
</reference>
<evidence type="ECO:0000313" key="11">
    <source>
        <dbReference type="Proteomes" id="UP000006408"/>
    </source>
</evidence>
<dbReference type="InterPro" id="IPR002549">
    <property type="entry name" value="AI-2E-like"/>
</dbReference>
<evidence type="ECO:0000313" key="10">
    <source>
        <dbReference type="EMBL" id="EEP20415.1"/>
    </source>
</evidence>
<dbReference type="PANTHER" id="PTHR21716:SF53">
    <property type="entry name" value="PERMEASE PERM-RELATED"/>
    <property type="match status" value="1"/>
</dbReference>
<dbReference type="Pfam" id="PF01594">
    <property type="entry name" value="AI-2E_transport"/>
    <property type="match status" value="1"/>
</dbReference>
<feature type="region of interest" description="Disordered" evidence="8">
    <location>
        <begin position="479"/>
        <end position="535"/>
    </location>
</feature>
<dbReference type="PATRIC" id="fig|518635.7.peg.1557"/>
<evidence type="ECO:0000256" key="1">
    <source>
        <dbReference type="ARBA" id="ARBA00004651"/>
    </source>
</evidence>
<dbReference type="GO" id="GO:0055085">
    <property type="term" value="P:transmembrane transport"/>
    <property type="evidence" value="ECO:0007669"/>
    <property type="project" value="TreeGrafter"/>
</dbReference>
<proteinExistence type="inferred from homology"/>
<gene>
    <name evidence="10" type="ORF">BIFANG_03738</name>
</gene>
<keyword evidence="11" id="KW-1185">Reference proteome</keyword>
<comment type="caution">
    <text evidence="10">The sequence shown here is derived from an EMBL/GenBank/DDBJ whole genome shotgun (WGS) entry which is preliminary data.</text>
</comment>
<accession>C4FHA2</accession>
<organism evidence="10 11">
    <name type="scientific">Bifidobacterium angulatum DSM 20098 = JCM 7096</name>
    <dbReference type="NCBI Taxonomy" id="518635"/>
    <lineage>
        <taxon>Bacteria</taxon>
        <taxon>Bacillati</taxon>
        <taxon>Actinomycetota</taxon>
        <taxon>Actinomycetes</taxon>
        <taxon>Bifidobacteriales</taxon>
        <taxon>Bifidobacteriaceae</taxon>
        <taxon>Bifidobacterium</taxon>
    </lineage>
</organism>
<keyword evidence="6 9" id="KW-1133">Transmembrane helix</keyword>
<feature type="transmembrane region" description="Helical" evidence="9">
    <location>
        <begin position="109"/>
        <end position="134"/>
    </location>
</feature>